<keyword evidence="2" id="KW-1133">Transmembrane helix</keyword>
<dbReference type="RefSeq" id="XP_067918795.1">
    <property type="nucleotide sequence ID" value="XM_068069227.1"/>
</dbReference>
<evidence type="ECO:0000313" key="4">
    <source>
        <dbReference type="Proteomes" id="UP000221165"/>
    </source>
</evidence>
<dbReference type="AlphaFoldDB" id="A0A2C6K5E3"/>
<sequence length="113" mass="13102">MRSQNRIPPLPGYYSSSSLSSLSHNRTSLFSSSSSSSVFPCHEERRHLRRRGHSFSVTSVEWMPRDNGVFVSAGLEPYVKVRRWEYNTIPIMSTDPYTIAIKLFLFFFFFLSP</sequence>
<accession>A0A2C6K5E3</accession>
<proteinExistence type="predicted"/>
<dbReference type="OrthoDB" id="538223at2759"/>
<dbReference type="GeneID" id="94432438"/>
<protein>
    <recommendedName>
        <fullName evidence="5">Wd g-beta repeat-containing protein</fullName>
    </recommendedName>
</protein>
<evidence type="ECO:0008006" key="5">
    <source>
        <dbReference type="Google" id="ProtNLM"/>
    </source>
</evidence>
<dbReference type="InterPro" id="IPR036322">
    <property type="entry name" value="WD40_repeat_dom_sf"/>
</dbReference>
<dbReference type="Gene3D" id="2.130.10.10">
    <property type="entry name" value="YVTN repeat-like/Quinoprotein amine dehydrogenase"/>
    <property type="match status" value="1"/>
</dbReference>
<feature type="region of interest" description="Disordered" evidence="1">
    <location>
        <begin position="1"/>
        <end position="37"/>
    </location>
</feature>
<dbReference type="SUPFAM" id="SSF50978">
    <property type="entry name" value="WD40 repeat-like"/>
    <property type="match status" value="1"/>
</dbReference>
<organism evidence="3 4">
    <name type="scientific">Cystoisospora suis</name>
    <dbReference type="NCBI Taxonomy" id="483139"/>
    <lineage>
        <taxon>Eukaryota</taxon>
        <taxon>Sar</taxon>
        <taxon>Alveolata</taxon>
        <taxon>Apicomplexa</taxon>
        <taxon>Conoidasida</taxon>
        <taxon>Coccidia</taxon>
        <taxon>Eucoccidiorida</taxon>
        <taxon>Eimeriorina</taxon>
        <taxon>Sarcocystidae</taxon>
        <taxon>Cystoisospora</taxon>
    </lineage>
</organism>
<evidence type="ECO:0000313" key="3">
    <source>
        <dbReference type="EMBL" id="PHJ17070.1"/>
    </source>
</evidence>
<evidence type="ECO:0000256" key="2">
    <source>
        <dbReference type="SAM" id="Phobius"/>
    </source>
</evidence>
<dbReference type="InterPro" id="IPR015943">
    <property type="entry name" value="WD40/YVTN_repeat-like_dom_sf"/>
</dbReference>
<reference evidence="3 4" key="1">
    <citation type="journal article" date="2017" name="Int. J. Parasitol.">
        <title>The genome of the protozoan parasite Cystoisospora suis and a reverse vaccinology approach to identify vaccine candidates.</title>
        <authorList>
            <person name="Palmieri N."/>
            <person name="Shrestha A."/>
            <person name="Ruttkowski B."/>
            <person name="Beck T."/>
            <person name="Vogl C."/>
            <person name="Tomley F."/>
            <person name="Blake D.P."/>
            <person name="Joachim A."/>
        </authorList>
    </citation>
    <scope>NUCLEOTIDE SEQUENCE [LARGE SCALE GENOMIC DNA]</scope>
    <source>
        <strain evidence="3 4">Wien I</strain>
    </source>
</reference>
<keyword evidence="4" id="KW-1185">Reference proteome</keyword>
<dbReference type="Proteomes" id="UP000221165">
    <property type="component" value="Unassembled WGS sequence"/>
</dbReference>
<feature type="compositionally biased region" description="Low complexity" evidence="1">
    <location>
        <begin position="15"/>
        <end position="37"/>
    </location>
</feature>
<name>A0A2C6K5E3_9APIC</name>
<feature type="transmembrane region" description="Helical" evidence="2">
    <location>
        <begin position="89"/>
        <end position="111"/>
    </location>
</feature>
<gene>
    <name evidence="3" type="ORF">CSUI_009108</name>
</gene>
<keyword evidence="2" id="KW-0472">Membrane</keyword>
<dbReference type="EMBL" id="MIGC01005295">
    <property type="protein sequence ID" value="PHJ17070.1"/>
    <property type="molecule type" value="Genomic_DNA"/>
</dbReference>
<evidence type="ECO:0000256" key="1">
    <source>
        <dbReference type="SAM" id="MobiDB-lite"/>
    </source>
</evidence>
<keyword evidence="2" id="KW-0812">Transmembrane</keyword>
<comment type="caution">
    <text evidence="3">The sequence shown here is derived from an EMBL/GenBank/DDBJ whole genome shotgun (WGS) entry which is preliminary data.</text>
</comment>
<dbReference type="VEuPathDB" id="ToxoDB:CSUI_009108"/>